<proteinExistence type="predicted"/>
<sequence length="150" mass="15627">MSPPSGSPHQAVENMEWKSELMEGERYCSAWRLTIPEQLRTPEAGAALREVGRSRSLLPADPVGARGVLDESRISGSPIRSIVFGLTRAEIAGLLDGGIDIEANPASVMVGLRGVPRGFRAGAADAVMQDGEVFGAYGCDCGGGGGVVED</sequence>
<dbReference type="EMBL" id="JAPTMY010000003">
    <property type="protein sequence ID" value="MCZ0856855.1"/>
    <property type="molecule type" value="Genomic_DNA"/>
</dbReference>
<organism evidence="1 2">
    <name type="scientific">Actinomyces israelii</name>
    <dbReference type="NCBI Taxonomy" id="1659"/>
    <lineage>
        <taxon>Bacteria</taxon>
        <taxon>Bacillati</taxon>
        <taxon>Actinomycetota</taxon>
        <taxon>Actinomycetes</taxon>
        <taxon>Actinomycetales</taxon>
        <taxon>Actinomycetaceae</taxon>
        <taxon>Actinomyces</taxon>
    </lineage>
</organism>
<comment type="caution">
    <text evidence="1">The sequence shown here is derived from an EMBL/GenBank/DDBJ whole genome shotgun (WGS) entry which is preliminary data.</text>
</comment>
<accession>A0ABT4I547</accession>
<dbReference type="RefSeq" id="WP_268916550.1">
    <property type="nucleotide sequence ID" value="NZ_JAPTMY010000003.1"/>
</dbReference>
<gene>
    <name evidence="1" type="ORF">OHJ16_02150</name>
</gene>
<keyword evidence="2" id="KW-1185">Reference proteome</keyword>
<name>A0ABT4I547_9ACTO</name>
<reference evidence="1" key="1">
    <citation type="submission" date="2022-10" db="EMBL/GenBank/DDBJ databases">
        <title>Genome sequence of Actinomyces israelii ATCC 10048.</title>
        <authorList>
            <person name="Watt R.M."/>
            <person name="Tong W.M."/>
        </authorList>
    </citation>
    <scope>NUCLEOTIDE SEQUENCE</scope>
    <source>
        <strain evidence="1">ATCC 10048</strain>
    </source>
</reference>
<evidence type="ECO:0000313" key="1">
    <source>
        <dbReference type="EMBL" id="MCZ0856855.1"/>
    </source>
</evidence>
<evidence type="ECO:0000313" key="2">
    <source>
        <dbReference type="Proteomes" id="UP001072034"/>
    </source>
</evidence>
<dbReference type="Proteomes" id="UP001072034">
    <property type="component" value="Unassembled WGS sequence"/>
</dbReference>
<protein>
    <submittedName>
        <fullName evidence="1">Uncharacterized protein</fullName>
    </submittedName>
</protein>